<dbReference type="PANTHER" id="PTHR43445:SF5">
    <property type="entry name" value="UDP-N-ACETYLMURAMATE--L-ALANYL-GAMMA-D-GLUTAMYL-MESO-2,6-DIAMINOHEPTANDIOATE LIGASE"/>
    <property type="match status" value="1"/>
</dbReference>
<feature type="binding site" evidence="9">
    <location>
        <begin position="110"/>
        <end position="116"/>
    </location>
    <ligand>
        <name>ATP</name>
        <dbReference type="ChEBI" id="CHEBI:30616"/>
    </ligand>
</feature>
<evidence type="ECO:0000313" key="13">
    <source>
        <dbReference type="EMBL" id="MEJ8568771.1"/>
    </source>
</evidence>
<keyword evidence="7 9" id="KW-0131">Cell cycle</keyword>
<dbReference type="InterPro" id="IPR036565">
    <property type="entry name" value="Mur-like_cat_sf"/>
</dbReference>
<dbReference type="Proteomes" id="UP001359886">
    <property type="component" value="Unassembled WGS sequence"/>
</dbReference>
<dbReference type="SUPFAM" id="SSF53623">
    <property type="entry name" value="MurD-like peptide ligases, catalytic domain"/>
    <property type="match status" value="1"/>
</dbReference>
<evidence type="ECO:0000259" key="10">
    <source>
        <dbReference type="Pfam" id="PF01225"/>
    </source>
</evidence>
<dbReference type="AlphaFoldDB" id="A0AAW9RG98"/>
<evidence type="ECO:0000256" key="2">
    <source>
        <dbReference type="ARBA" id="ARBA00022618"/>
    </source>
</evidence>
<keyword evidence="5 9" id="KW-0133">Cell shape</keyword>
<comment type="function">
    <text evidence="9">Reutilizes the intact tripeptide L-alanyl-gamma-D-glutamyl-meso-diaminopimelate by linking it to UDP-N-acetylmuramate.</text>
</comment>
<comment type="cofactor">
    <cofactor evidence="9">
        <name>Mg(2+)</name>
        <dbReference type="ChEBI" id="CHEBI:18420"/>
    </cofactor>
</comment>
<evidence type="ECO:0000259" key="12">
    <source>
        <dbReference type="Pfam" id="PF08245"/>
    </source>
</evidence>
<dbReference type="SUPFAM" id="SSF53244">
    <property type="entry name" value="MurD-like peptide ligases, peptide-binding domain"/>
    <property type="match status" value="1"/>
</dbReference>
<feature type="domain" description="Mur ligase C-terminal" evidence="11">
    <location>
        <begin position="315"/>
        <end position="437"/>
    </location>
</feature>
<keyword evidence="14" id="KW-1185">Reference proteome</keyword>
<dbReference type="SUPFAM" id="SSF51984">
    <property type="entry name" value="MurCD N-terminal domain"/>
    <property type="match status" value="1"/>
</dbReference>
<dbReference type="Pfam" id="PF02875">
    <property type="entry name" value="Mur_ligase_C"/>
    <property type="match status" value="1"/>
</dbReference>
<sequence length="455" mass="49625">MHIHILGACGTFMGGVALLAKRAGHRVSGSDQHTYPPMSTQLEAEGIELYEGYEAAHLDPVPDLVIIGNALSRGNPAVEHVLNEGMNYTSGPRWLGENYLRGKNVIAVAGTHGKTSTASLVAWILEHAGLNPGFLIGGVPKDFGFSARDGQQHFVVEADEYDTAFFDKRAKFVHYRPAIAILNNLEFDHADIYPDIQSIQTQFHHLVRTIPGSGTIISNARDTHLEAVLEKGCWSRLERFSLGEDEADWQVQLVKPGGSELAFFHGGKPVGTLSWNQQGRHNAMNACAALAAVTAAGVDPATALEAMHRFAGVKRRMELISEVDGIRVYDDFAHHPTAIRLTLEGLRRNIGNARLLVALEPRSNTMRAGIHVNELGPALVAADRVWLKAGDGIDWDPQEALSSLEGQGRIVTRTQDMLQQMGEAVREGDHVVFMSNGGFDAAPRRFCRMLTDPGP</sequence>
<keyword evidence="6 9" id="KW-0573">Peptidoglycan synthesis</keyword>
<dbReference type="GO" id="GO:0009252">
    <property type="term" value="P:peptidoglycan biosynthetic process"/>
    <property type="evidence" value="ECO:0007669"/>
    <property type="project" value="UniProtKB-UniRule"/>
</dbReference>
<feature type="domain" description="Mur ligase central" evidence="12">
    <location>
        <begin position="108"/>
        <end position="293"/>
    </location>
</feature>
<dbReference type="GO" id="GO:0005524">
    <property type="term" value="F:ATP binding"/>
    <property type="evidence" value="ECO:0007669"/>
    <property type="project" value="UniProtKB-UniRule"/>
</dbReference>
<dbReference type="Pfam" id="PF08245">
    <property type="entry name" value="Mur_ligase_M"/>
    <property type="match status" value="1"/>
</dbReference>
<gene>
    <name evidence="9 13" type="primary">mpl</name>
    <name evidence="13" type="ORF">V3330_14145</name>
</gene>
<protein>
    <recommendedName>
        <fullName evidence="9">UDP-N-acetylmuramate--L-alanyl-gamma-D-glutamyl-meso-2,6-diaminoheptandioate ligase</fullName>
        <ecNumber evidence="9">6.3.2.45</ecNumber>
    </recommendedName>
    <alternativeName>
        <fullName evidence="9">Murein peptide ligase</fullName>
    </alternativeName>
    <alternativeName>
        <fullName evidence="9">UDP-N-acetylmuramate:L-alanyl-gamma-D-glutamyl-meso-diaminopimelate ligase</fullName>
    </alternativeName>
</protein>
<evidence type="ECO:0000256" key="4">
    <source>
        <dbReference type="ARBA" id="ARBA00022840"/>
    </source>
</evidence>
<feature type="domain" description="Mur ligase N-terminal catalytic" evidence="10">
    <location>
        <begin position="2"/>
        <end position="97"/>
    </location>
</feature>
<name>A0AAW9RG98_9GAMM</name>
<dbReference type="HAMAP" id="MF_02020">
    <property type="entry name" value="Mpl"/>
    <property type="match status" value="1"/>
</dbReference>
<dbReference type="GO" id="GO:0106418">
    <property type="term" value="F:UDP-N-acetylmuramate-L-alanyl-gamma-D-glutamyl-meso-2,6-diaminoheptanedioate ligase activity"/>
    <property type="evidence" value="ECO:0007669"/>
    <property type="project" value="UniProtKB-EC"/>
</dbReference>
<dbReference type="InterPro" id="IPR013221">
    <property type="entry name" value="Mur_ligase_cen"/>
</dbReference>
<keyword evidence="1 9" id="KW-0436">Ligase</keyword>
<comment type="catalytic activity">
    <reaction evidence="9">
        <text>UDP-N-acetyl-alpha-D-muramate + L-alanyl-gamma-D-glutamyl-meso-2,6-diaminopimelate + ATP = UDP-N-acetyl-alpha-D-muramoyl-L-alanyl-gamma-D-glutamyl-meso-2,6-diaminopimelate + ADP + phosphate + H(+)</text>
        <dbReference type="Rhea" id="RHEA:29563"/>
        <dbReference type="ChEBI" id="CHEBI:15378"/>
        <dbReference type="ChEBI" id="CHEBI:30616"/>
        <dbReference type="ChEBI" id="CHEBI:43474"/>
        <dbReference type="ChEBI" id="CHEBI:61401"/>
        <dbReference type="ChEBI" id="CHEBI:70757"/>
        <dbReference type="ChEBI" id="CHEBI:83905"/>
        <dbReference type="ChEBI" id="CHEBI:456216"/>
        <dbReference type="EC" id="6.3.2.45"/>
    </reaction>
</comment>
<evidence type="ECO:0000256" key="7">
    <source>
        <dbReference type="ARBA" id="ARBA00023306"/>
    </source>
</evidence>
<reference evidence="13 14" key="1">
    <citation type="submission" date="2024-02" db="EMBL/GenBank/DDBJ databases">
        <title>A novel Wenzhouxiangellaceae bacterium, isolated from coastal sediments.</title>
        <authorList>
            <person name="Du Z.-J."/>
            <person name="Ye Y.-Q."/>
            <person name="Zhang X.-Y."/>
        </authorList>
    </citation>
    <scope>NUCLEOTIDE SEQUENCE [LARGE SCALE GENOMIC DNA]</scope>
    <source>
        <strain evidence="13 14">CH-27</strain>
    </source>
</reference>
<dbReference type="Gene3D" id="3.90.190.20">
    <property type="entry name" value="Mur ligase, C-terminal domain"/>
    <property type="match status" value="1"/>
</dbReference>
<proteinExistence type="inferred from homology"/>
<keyword evidence="3 9" id="KW-0547">Nucleotide-binding</keyword>
<evidence type="ECO:0000256" key="1">
    <source>
        <dbReference type="ARBA" id="ARBA00022598"/>
    </source>
</evidence>
<dbReference type="Gene3D" id="3.40.1190.10">
    <property type="entry name" value="Mur-like, catalytic domain"/>
    <property type="match status" value="1"/>
</dbReference>
<dbReference type="InterPro" id="IPR004101">
    <property type="entry name" value="Mur_ligase_C"/>
</dbReference>
<organism evidence="13 14">
    <name type="scientific">Elongatibacter sediminis</name>
    <dbReference type="NCBI Taxonomy" id="3119006"/>
    <lineage>
        <taxon>Bacteria</taxon>
        <taxon>Pseudomonadati</taxon>
        <taxon>Pseudomonadota</taxon>
        <taxon>Gammaproteobacteria</taxon>
        <taxon>Chromatiales</taxon>
        <taxon>Wenzhouxiangellaceae</taxon>
        <taxon>Elongatibacter</taxon>
    </lineage>
</organism>
<accession>A0AAW9RG98</accession>
<evidence type="ECO:0000313" key="14">
    <source>
        <dbReference type="Proteomes" id="UP001359886"/>
    </source>
</evidence>
<dbReference type="EC" id="6.3.2.45" evidence="9"/>
<evidence type="ECO:0000256" key="9">
    <source>
        <dbReference type="HAMAP-Rule" id="MF_02020"/>
    </source>
</evidence>
<evidence type="ECO:0000256" key="3">
    <source>
        <dbReference type="ARBA" id="ARBA00022741"/>
    </source>
</evidence>
<dbReference type="GO" id="GO:0051301">
    <property type="term" value="P:cell division"/>
    <property type="evidence" value="ECO:0007669"/>
    <property type="project" value="UniProtKB-KW"/>
</dbReference>
<dbReference type="InterPro" id="IPR036615">
    <property type="entry name" value="Mur_ligase_C_dom_sf"/>
</dbReference>
<dbReference type="RefSeq" id="WP_354696092.1">
    <property type="nucleotide sequence ID" value="NZ_JAZHOG010000009.1"/>
</dbReference>
<dbReference type="Pfam" id="PF01225">
    <property type="entry name" value="Mur_ligase"/>
    <property type="match status" value="1"/>
</dbReference>
<keyword evidence="8 9" id="KW-0961">Cell wall biogenesis/degradation</keyword>
<evidence type="ECO:0000259" key="11">
    <source>
        <dbReference type="Pfam" id="PF02875"/>
    </source>
</evidence>
<dbReference type="GO" id="GO:0071555">
    <property type="term" value="P:cell wall organization"/>
    <property type="evidence" value="ECO:0007669"/>
    <property type="project" value="UniProtKB-KW"/>
</dbReference>
<keyword evidence="9" id="KW-0460">Magnesium</keyword>
<dbReference type="NCBIfam" id="TIGR01081">
    <property type="entry name" value="mpl"/>
    <property type="match status" value="1"/>
</dbReference>
<dbReference type="InterPro" id="IPR000713">
    <property type="entry name" value="Mur_ligase_N"/>
</dbReference>
<comment type="similarity">
    <text evidence="9">Belongs to the MurCDEF family. Mpl subfamily.</text>
</comment>
<dbReference type="EMBL" id="JAZHOG010000009">
    <property type="protein sequence ID" value="MEJ8568771.1"/>
    <property type="molecule type" value="Genomic_DNA"/>
</dbReference>
<keyword evidence="4 9" id="KW-0067">ATP-binding</keyword>
<comment type="pathway">
    <text evidence="9">Cell wall biogenesis; peptidoglycan recycling.</text>
</comment>
<dbReference type="InterPro" id="IPR005757">
    <property type="entry name" value="Mpl"/>
</dbReference>
<evidence type="ECO:0000256" key="8">
    <source>
        <dbReference type="ARBA" id="ARBA00023316"/>
    </source>
</evidence>
<dbReference type="Gene3D" id="3.40.50.720">
    <property type="entry name" value="NAD(P)-binding Rossmann-like Domain"/>
    <property type="match status" value="1"/>
</dbReference>
<keyword evidence="2 9" id="KW-0132">Cell division</keyword>
<dbReference type="GO" id="GO:0009254">
    <property type="term" value="P:peptidoglycan turnover"/>
    <property type="evidence" value="ECO:0007669"/>
    <property type="project" value="UniProtKB-UniRule"/>
</dbReference>
<comment type="caution">
    <text evidence="13">The sequence shown here is derived from an EMBL/GenBank/DDBJ whole genome shotgun (WGS) entry which is preliminary data.</text>
</comment>
<dbReference type="InterPro" id="IPR050061">
    <property type="entry name" value="MurCDEF_pg_biosynth"/>
</dbReference>
<evidence type="ECO:0000256" key="5">
    <source>
        <dbReference type="ARBA" id="ARBA00022960"/>
    </source>
</evidence>
<evidence type="ECO:0000256" key="6">
    <source>
        <dbReference type="ARBA" id="ARBA00022984"/>
    </source>
</evidence>
<dbReference type="PANTHER" id="PTHR43445">
    <property type="entry name" value="UDP-N-ACETYLMURAMATE--L-ALANINE LIGASE-RELATED"/>
    <property type="match status" value="1"/>
</dbReference>
<dbReference type="GO" id="GO:0008360">
    <property type="term" value="P:regulation of cell shape"/>
    <property type="evidence" value="ECO:0007669"/>
    <property type="project" value="UniProtKB-KW"/>
</dbReference>